<reference evidence="3" key="1">
    <citation type="journal article" date="2013" name="PLoS ONE">
        <title>Metagenomic insights into the carbohydrate-active enzymes carried by the microorganisms adhering to solid digesta in the rumen of cows.</title>
        <authorList>
            <person name="Wang L."/>
            <person name="Hatem A."/>
            <person name="Catalyurek U.V."/>
            <person name="Morrison M."/>
            <person name="Yu Z."/>
        </authorList>
    </citation>
    <scope>NUCLEOTIDE SEQUENCE</scope>
</reference>
<feature type="transmembrane region" description="Helical" evidence="1">
    <location>
        <begin position="138"/>
        <end position="161"/>
    </location>
</feature>
<dbReference type="PANTHER" id="PTHR45138">
    <property type="entry name" value="REGULATORY COMPONENTS OF SENSORY TRANSDUCTION SYSTEM"/>
    <property type="match status" value="1"/>
</dbReference>
<dbReference type="PANTHER" id="PTHR45138:SF9">
    <property type="entry name" value="DIGUANYLATE CYCLASE DGCM-RELATED"/>
    <property type="match status" value="1"/>
</dbReference>
<dbReference type="InterPro" id="IPR043128">
    <property type="entry name" value="Rev_trsase/Diguanyl_cyclase"/>
</dbReference>
<dbReference type="EMBL" id="KC246845">
    <property type="protein sequence ID" value="AHF25649.1"/>
    <property type="molecule type" value="Genomic_DNA"/>
</dbReference>
<feature type="domain" description="GGDEF" evidence="2">
    <location>
        <begin position="211"/>
        <end position="341"/>
    </location>
</feature>
<feature type="transmembrane region" description="Helical" evidence="1">
    <location>
        <begin position="84"/>
        <end position="101"/>
    </location>
</feature>
<dbReference type="SMART" id="SM00267">
    <property type="entry name" value="GGDEF"/>
    <property type="match status" value="1"/>
</dbReference>
<dbReference type="Gene3D" id="3.30.70.270">
    <property type="match status" value="1"/>
</dbReference>
<feature type="transmembrane region" description="Helical" evidence="1">
    <location>
        <begin position="9"/>
        <end position="30"/>
    </location>
</feature>
<dbReference type="PROSITE" id="PS50887">
    <property type="entry name" value="GGDEF"/>
    <property type="match status" value="1"/>
</dbReference>
<dbReference type="AlphaFoldDB" id="W0FQ81"/>
<feature type="transmembrane region" description="Helical" evidence="1">
    <location>
        <begin position="108"/>
        <end position="126"/>
    </location>
</feature>
<feature type="transmembrane region" description="Helical" evidence="1">
    <location>
        <begin position="59"/>
        <end position="78"/>
    </location>
</feature>
<evidence type="ECO:0000313" key="3">
    <source>
        <dbReference type="EMBL" id="AHF25649.1"/>
    </source>
</evidence>
<dbReference type="FunFam" id="3.30.70.270:FF:000001">
    <property type="entry name" value="Diguanylate cyclase domain protein"/>
    <property type="match status" value="1"/>
</dbReference>
<proteinExistence type="predicted"/>
<organism evidence="3">
    <name type="scientific">uncultured bacterium Contigcl_30</name>
    <dbReference type="NCBI Taxonomy" id="1393670"/>
    <lineage>
        <taxon>Bacteria</taxon>
        <taxon>environmental samples</taxon>
    </lineage>
</organism>
<accession>W0FQ81</accession>
<dbReference type="Pfam" id="PF00990">
    <property type="entry name" value="GGDEF"/>
    <property type="match status" value="1"/>
</dbReference>
<evidence type="ECO:0000256" key="1">
    <source>
        <dbReference type="SAM" id="Phobius"/>
    </source>
</evidence>
<dbReference type="SUPFAM" id="SSF55073">
    <property type="entry name" value="Nucleotide cyclase"/>
    <property type="match status" value="1"/>
</dbReference>
<keyword evidence="1" id="KW-0812">Transmembrane</keyword>
<keyword evidence="1" id="KW-0472">Membrane</keyword>
<dbReference type="InterPro" id="IPR029787">
    <property type="entry name" value="Nucleotide_cyclase"/>
</dbReference>
<evidence type="ECO:0000259" key="2">
    <source>
        <dbReference type="PROSITE" id="PS50887"/>
    </source>
</evidence>
<dbReference type="InterPro" id="IPR000160">
    <property type="entry name" value="GGDEF_dom"/>
</dbReference>
<dbReference type="InterPro" id="IPR050469">
    <property type="entry name" value="Diguanylate_Cyclase"/>
</dbReference>
<dbReference type="CDD" id="cd01949">
    <property type="entry name" value="GGDEF"/>
    <property type="match status" value="1"/>
</dbReference>
<dbReference type="NCBIfam" id="TIGR00254">
    <property type="entry name" value="GGDEF"/>
    <property type="match status" value="1"/>
</dbReference>
<dbReference type="GO" id="GO:0052621">
    <property type="term" value="F:diguanylate cyclase activity"/>
    <property type="evidence" value="ECO:0007669"/>
    <property type="project" value="TreeGrafter"/>
</dbReference>
<sequence>MPGYFRKALMISETTCAGYFMLFFLMLGIGTGRWEWPAIFMAVGMIFCRFTMQKTGRTFNFVLYNLLIVGWVYWYVLLIGFGCGGQLFLVLLMMFGFFNIYEKPIVKLISFALLIGIRMLLHAHTLRNDPLFQPDEQFVFLIQMVTSLTFYFTLALCFILFSSSIQNTERELRLHNQELHKEAGTDPLTQLKNRRAMLDEISMYIKKNPDQPFSVAIADIDYFKKVNDTYGHQCGDYTLKELSGLFRSRAVQDQYSVCRWGGEEFCFFMPGKNIDDAGRLMTDLNFAVEKMPLDYEDIHFSITITIGVEENDFRSPLDEIMEQADRKLYMGKANGRNQVVV</sequence>
<name>W0FQ81_9BACT</name>
<keyword evidence="1" id="KW-1133">Transmembrane helix</keyword>
<protein>
    <submittedName>
        <fullName evidence="3">Diguanylate cyclase</fullName>
    </submittedName>
</protein>